<dbReference type="RefSeq" id="WP_095961151.1">
    <property type="nucleotide sequence ID" value="NZ_CP022203.1"/>
</dbReference>
<dbReference type="InterPro" id="IPR032871">
    <property type="entry name" value="AHH_dom_containing"/>
</dbReference>
<dbReference type="OrthoDB" id="9821823at2"/>
<sequence length="220" mass="25272">MSLAKHIAKTRKREVVTERVNGFQTNCTTGFKRTGYWEAHHIVCVSSVGKRKVDYPKSPPELADYLEACLWVTPWDINAAHNLIGLPSNRQYRDSNGESPEDLPSHQVDHNTRGGYTEEVSKYLMENVWCSLTEKKEVHDVDIATLKAELESASSMFRERLESRGARNGGTKFCWKNRHEEGFARKWYYPFSMGKKPSHRSPGVSYSLLDSIFKKIKLPF</sequence>
<proteinExistence type="predicted"/>
<evidence type="ECO:0000256" key="1">
    <source>
        <dbReference type="SAM" id="MobiDB-lite"/>
    </source>
</evidence>
<protein>
    <submittedName>
        <fullName evidence="2">Uncharacterized protein</fullName>
    </submittedName>
</protein>
<dbReference type="AlphaFoldDB" id="A0A250K551"/>
<evidence type="ECO:0000313" key="3">
    <source>
        <dbReference type="Proteomes" id="UP000217343"/>
    </source>
</evidence>
<accession>A0A250K551</accession>
<gene>
    <name evidence="2" type="ORF">MYMAC_006833</name>
</gene>
<organism evidence="2 3">
    <name type="scientific">Corallococcus macrosporus DSM 14697</name>
    <dbReference type="NCBI Taxonomy" id="1189310"/>
    <lineage>
        <taxon>Bacteria</taxon>
        <taxon>Pseudomonadati</taxon>
        <taxon>Myxococcota</taxon>
        <taxon>Myxococcia</taxon>
        <taxon>Myxococcales</taxon>
        <taxon>Cystobacterineae</taxon>
        <taxon>Myxococcaceae</taxon>
        <taxon>Corallococcus</taxon>
    </lineage>
</organism>
<dbReference type="Proteomes" id="UP000217343">
    <property type="component" value="Chromosome"/>
</dbReference>
<reference evidence="2 3" key="1">
    <citation type="submission" date="2017-06" db="EMBL/GenBank/DDBJ databases">
        <title>Sequencing and comparative analysis of myxobacterial genomes.</title>
        <authorList>
            <person name="Rupp O."/>
            <person name="Goesmann A."/>
            <person name="Sogaard-Andersen L."/>
        </authorList>
    </citation>
    <scope>NUCLEOTIDE SEQUENCE [LARGE SCALE GENOMIC DNA]</scope>
    <source>
        <strain evidence="2 3">DSM 14697</strain>
    </source>
</reference>
<dbReference type="Pfam" id="PF14412">
    <property type="entry name" value="AHH"/>
    <property type="match status" value="1"/>
</dbReference>
<name>A0A250K551_9BACT</name>
<feature type="compositionally biased region" description="Basic and acidic residues" evidence="1">
    <location>
        <begin position="103"/>
        <end position="112"/>
    </location>
</feature>
<dbReference type="EMBL" id="CP022203">
    <property type="protein sequence ID" value="ATB51175.1"/>
    <property type="molecule type" value="Genomic_DNA"/>
</dbReference>
<feature type="region of interest" description="Disordered" evidence="1">
    <location>
        <begin position="91"/>
        <end position="113"/>
    </location>
</feature>
<keyword evidence="3" id="KW-1185">Reference proteome</keyword>
<evidence type="ECO:0000313" key="2">
    <source>
        <dbReference type="EMBL" id="ATB51175.1"/>
    </source>
</evidence>
<dbReference type="KEGG" id="mmas:MYMAC_006833"/>